<protein>
    <submittedName>
        <fullName evidence="2">Uncharacterized protein</fullName>
    </submittedName>
</protein>
<evidence type="ECO:0000256" key="1">
    <source>
        <dbReference type="SAM" id="MobiDB-lite"/>
    </source>
</evidence>
<dbReference type="EMBL" id="ML179701">
    <property type="protein sequence ID" value="THU82898.1"/>
    <property type="molecule type" value="Genomic_DNA"/>
</dbReference>
<feature type="region of interest" description="Disordered" evidence="1">
    <location>
        <begin position="102"/>
        <end position="207"/>
    </location>
</feature>
<proteinExistence type="predicted"/>
<feature type="compositionally biased region" description="Polar residues" evidence="1">
    <location>
        <begin position="420"/>
        <end position="429"/>
    </location>
</feature>
<name>A0A4S8L4D3_DENBC</name>
<gene>
    <name evidence="2" type="ORF">K435DRAFT_807942</name>
</gene>
<accession>A0A4S8L4D3</accession>
<feature type="region of interest" description="Disordered" evidence="1">
    <location>
        <begin position="285"/>
        <end position="325"/>
    </location>
</feature>
<evidence type="ECO:0000313" key="3">
    <source>
        <dbReference type="Proteomes" id="UP000297245"/>
    </source>
</evidence>
<feature type="region of interest" description="Disordered" evidence="1">
    <location>
        <begin position="237"/>
        <end position="258"/>
    </location>
</feature>
<feature type="compositionally biased region" description="Polar residues" evidence="1">
    <location>
        <begin position="237"/>
        <end position="249"/>
    </location>
</feature>
<evidence type="ECO:0000313" key="2">
    <source>
        <dbReference type="EMBL" id="THU82898.1"/>
    </source>
</evidence>
<reference evidence="2 3" key="1">
    <citation type="journal article" date="2019" name="Nat. Ecol. Evol.">
        <title>Megaphylogeny resolves global patterns of mushroom evolution.</title>
        <authorList>
            <person name="Varga T."/>
            <person name="Krizsan K."/>
            <person name="Foldi C."/>
            <person name="Dima B."/>
            <person name="Sanchez-Garcia M."/>
            <person name="Sanchez-Ramirez S."/>
            <person name="Szollosi G.J."/>
            <person name="Szarkandi J.G."/>
            <person name="Papp V."/>
            <person name="Albert L."/>
            <person name="Andreopoulos W."/>
            <person name="Angelini C."/>
            <person name="Antonin V."/>
            <person name="Barry K.W."/>
            <person name="Bougher N.L."/>
            <person name="Buchanan P."/>
            <person name="Buyck B."/>
            <person name="Bense V."/>
            <person name="Catcheside P."/>
            <person name="Chovatia M."/>
            <person name="Cooper J."/>
            <person name="Damon W."/>
            <person name="Desjardin D."/>
            <person name="Finy P."/>
            <person name="Geml J."/>
            <person name="Haridas S."/>
            <person name="Hughes K."/>
            <person name="Justo A."/>
            <person name="Karasinski D."/>
            <person name="Kautmanova I."/>
            <person name="Kiss B."/>
            <person name="Kocsube S."/>
            <person name="Kotiranta H."/>
            <person name="LaButti K.M."/>
            <person name="Lechner B.E."/>
            <person name="Liimatainen K."/>
            <person name="Lipzen A."/>
            <person name="Lukacs Z."/>
            <person name="Mihaltcheva S."/>
            <person name="Morgado L.N."/>
            <person name="Niskanen T."/>
            <person name="Noordeloos M.E."/>
            <person name="Ohm R.A."/>
            <person name="Ortiz-Santana B."/>
            <person name="Ovrebo C."/>
            <person name="Racz N."/>
            <person name="Riley R."/>
            <person name="Savchenko A."/>
            <person name="Shiryaev A."/>
            <person name="Soop K."/>
            <person name="Spirin V."/>
            <person name="Szebenyi C."/>
            <person name="Tomsovsky M."/>
            <person name="Tulloss R.E."/>
            <person name="Uehling J."/>
            <person name="Grigoriev I.V."/>
            <person name="Vagvolgyi C."/>
            <person name="Papp T."/>
            <person name="Martin F.M."/>
            <person name="Miettinen O."/>
            <person name="Hibbett D.S."/>
            <person name="Nagy L.G."/>
        </authorList>
    </citation>
    <scope>NUCLEOTIDE SEQUENCE [LARGE SCALE GENOMIC DNA]</scope>
    <source>
        <strain evidence="2 3">CBS 962.96</strain>
    </source>
</reference>
<dbReference type="AlphaFoldDB" id="A0A4S8L4D3"/>
<dbReference type="Proteomes" id="UP000297245">
    <property type="component" value="Unassembled WGS sequence"/>
</dbReference>
<feature type="compositionally biased region" description="Low complexity" evidence="1">
    <location>
        <begin position="285"/>
        <end position="296"/>
    </location>
</feature>
<dbReference type="OrthoDB" id="2984747at2759"/>
<organism evidence="2 3">
    <name type="scientific">Dendrothele bispora (strain CBS 962.96)</name>
    <dbReference type="NCBI Taxonomy" id="1314807"/>
    <lineage>
        <taxon>Eukaryota</taxon>
        <taxon>Fungi</taxon>
        <taxon>Dikarya</taxon>
        <taxon>Basidiomycota</taxon>
        <taxon>Agaricomycotina</taxon>
        <taxon>Agaricomycetes</taxon>
        <taxon>Agaricomycetidae</taxon>
        <taxon>Agaricales</taxon>
        <taxon>Agaricales incertae sedis</taxon>
        <taxon>Dendrothele</taxon>
    </lineage>
</organism>
<feature type="region of interest" description="Disordered" evidence="1">
    <location>
        <begin position="364"/>
        <end position="429"/>
    </location>
</feature>
<keyword evidence="3" id="KW-1185">Reference proteome</keyword>
<sequence>MFEDSCLTCGKHIDDGDECQQLDASPCISSASSALSSPHLGFAVGGDVPALVPSAIGAAFANYRSRDRQSVSSSASSTVWSVVTDDDEDDAAYGMGSDSGYSVDSGLEHSAKSASGLHNLPPPPLSYARRPASTNNSSAIPHLHRRTSSGSFSGHVRGAPRSAPLHYNSTVEDDDDSDFGSSYCDPVSLPQTAPGDKSTITKSRRSRNRASLPAYFSLLQVGSSGPSIEAQRSSLSLSVTSAQTVSATRPSPPTPKLAMTNAALHHPMQATPRGRKRDLAILRSSCLPQQDSSSSRSRSRSRLSPEAPPDPRYRSRLESSGSKNSVEQVFDWATVTDFPRGRAAVRRNSSPPPKMVSSMRAMEEFTSASPSYRRADSTSRQPRTRGRARVDELDGLGNSTEHPGYGHGRSGLLDRERVFTQRTTGRAFR</sequence>